<protein>
    <recommendedName>
        <fullName evidence="3">FAD:protein FMN transferase</fullName>
        <ecNumber evidence="2">2.7.1.180</ecNumber>
    </recommendedName>
    <alternativeName>
        <fullName evidence="9">Flavin transferase</fullName>
    </alternativeName>
</protein>
<keyword evidence="12" id="KW-1185">Reference proteome</keyword>
<evidence type="ECO:0000313" key="11">
    <source>
        <dbReference type="EMBL" id="NJC73759.1"/>
    </source>
</evidence>
<evidence type="ECO:0000256" key="3">
    <source>
        <dbReference type="ARBA" id="ARBA00016337"/>
    </source>
</evidence>
<dbReference type="GO" id="GO:0016740">
    <property type="term" value="F:transferase activity"/>
    <property type="evidence" value="ECO:0007669"/>
    <property type="project" value="UniProtKB-KW"/>
</dbReference>
<comment type="cofactor">
    <cofactor evidence="1">
        <name>Mg(2+)</name>
        <dbReference type="ChEBI" id="CHEBI:18420"/>
    </cofactor>
</comment>
<sequence>MPSREFLPDRSGTTELPVWDTVAHLIVTSPERLVDAQDLVIDQVAAIEGACNQVCSDSEVRALQRAHGQPIQVSPLLAELVAVSLREARRSDGDVDPTSDDVLRGQDRELFGVPPRGRGIVGRTPSAPDWRSIRRNGREITVPAGALLDLKAIARAHAADRCAWLIYKRFEIGVLVGIGGDIATAGDAPAGGWRTLVRAGPVGPGVPVRLPSTAMATSSVVSRQWRGGGGTLTNTLYPATSRSAAPVWRSVLVGAFQCAYARTLSMAALARGHAAPDWLRDLGVSARLMAADGEVVTVGRWPADETG</sequence>
<evidence type="ECO:0000256" key="9">
    <source>
        <dbReference type="ARBA" id="ARBA00031306"/>
    </source>
</evidence>
<evidence type="ECO:0000256" key="5">
    <source>
        <dbReference type="ARBA" id="ARBA00022679"/>
    </source>
</evidence>
<proteinExistence type="predicted"/>
<dbReference type="PANTHER" id="PTHR30040:SF2">
    <property type="entry name" value="FAD:PROTEIN FMN TRANSFERASE"/>
    <property type="match status" value="1"/>
</dbReference>
<accession>A0ABX0Y908</accession>
<keyword evidence="4" id="KW-0285">Flavoprotein</keyword>
<keyword evidence="7" id="KW-0274">FAD</keyword>
<dbReference type="EMBL" id="JAATVY010000036">
    <property type="protein sequence ID" value="NJC73759.1"/>
    <property type="molecule type" value="Genomic_DNA"/>
</dbReference>
<evidence type="ECO:0000256" key="2">
    <source>
        <dbReference type="ARBA" id="ARBA00011955"/>
    </source>
</evidence>
<dbReference type="InterPro" id="IPR003374">
    <property type="entry name" value="ApbE-like_sf"/>
</dbReference>
<keyword evidence="8" id="KW-0460">Magnesium</keyword>
<comment type="catalytic activity">
    <reaction evidence="10">
        <text>L-threonyl-[protein] + FAD = FMN-L-threonyl-[protein] + AMP + H(+)</text>
        <dbReference type="Rhea" id="RHEA:36847"/>
        <dbReference type="Rhea" id="RHEA-COMP:11060"/>
        <dbReference type="Rhea" id="RHEA-COMP:11061"/>
        <dbReference type="ChEBI" id="CHEBI:15378"/>
        <dbReference type="ChEBI" id="CHEBI:30013"/>
        <dbReference type="ChEBI" id="CHEBI:57692"/>
        <dbReference type="ChEBI" id="CHEBI:74257"/>
        <dbReference type="ChEBI" id="CHEBI:456215"/>
        <dbReference type="EC" id="2.7.1.180"/>
    </reaction>
</comment>
<evidence type="ECO:0000313" key="12">
    <source>
        <dbReference type="Proteomes" id="UP000722989"/>
    </source>
</evidence>
<dbReference type="Proteomes" id="UP000722989">
    <property type="component" value="Unassembled WGS sequence"/>
</dbReference>
<dbReference type="PANTHER" id="PTHR30040">
    <property type="entry name" value="THIAMINE BIOSYNTHESIS LIPOPROTEIN APBE"/>
    <property type="match status" value="1"/>
</dbReference>
<dbReference type="Gene3D" id="3.10.520.10">
    <property type="entry name" value="ApbE-like domains"/>
    <property type="match status" value="1"/>
</dbReference>
<reference evidence="11 12" key="1">
    <citation type="submission" date="2020-03" db="EMBL/GenBank/DDBJ databases">
        <title>WGS of the type strain of Planosporangium spp.</title>
        <authorList>
            <person name="Thawai C."/>
        </authorList>
    </citation>
    <scope>NUCLEOTIDE SEQUENCE [LARGE SCALE GENOMIC DNA]</scope>
    <source>
        <strain evidence="11 12">TBRC 5610</strain>
    </source>
</reference>
<dbReference type="RefSeq" id="WP_167928664.1">
    <property type="nucleotide sequence ID" value="NZ_JAATVY010000036.1"/>
</dbReference>
<evidence type="ECO:0000256" key="1">
    <source>
        <dbReference type="ARBA" id="ARBA00001946"/>
    </source>
</evidence>
<gene>
    <name evidence="11" type="ORF">HC031_29185</name>
</gene>
<evidence type="ECO:0000256" key="7">
    <source>
        <dbReference type="ARBA" id="ARBA00022827"/>
    </source>
</evidence>
<comment type="caution">
    <text evidence="11">The sequence shown here is derived from an EMBL/GenBank/DDBJ whole genome shotgun (WGS) entry which is preliminary data.</text>
</comment>
<evidence type="ECO:0000256" key="10">
    <source>
        <dbReference type="ARBA" id="ARBA00048540"/>
    </source>
</evidence>
<dbReference type="EC" id="2.7.1.180" evidence="2"/>
<keyword evidence="5 11" id="KW-0808">Transferase</keyword>
<evidence type="ECO:0000256" key="6">
    <source>
        <dbReference type="ARBA" id="ARBA00022723"/>
    </source>
</evidence>
<organism evidence="11 12">
    <name type="scientific">Planosporangium thailandense</name>
    <dbReference type="NCBI Taxonomy" id="765197"/>
    <lineage>
        <taxon>Bacteria</taxon>
        <taxon>Bacillati</taxon>
        <taxon>Actinomycetota</taxon>
        <taxon>Actinomycetes</taxon>
        <taxon>Micromonosporales</taxon>
        <taxon>Micromonosporaceae</taxon>
        <taxon>Planosporangium</taxon>
    </lineage>
</organism>
<dbReference type="SUPFAM" id="SSF143631">
    <property type="entry name" value="ApbE-like"/>
    <property type="match status" value="1"/>
</dbReference>
<keyword evidence="6" id="KW-0479">Metal-binding</keyword>
<dbReference type="Pfam" id="PF02424">
    <property type="entry name" value="ApbE"/>
    <property type="match status" value="1"/>
</dbReference>
<dbReference type="InterPro" id="IPR024932">
    <property type="entry name" value="ApbE"/>
</dbReference>
<evidence type="ECO:0000256" key="4">
    <source>
        <dbReference type="ARBA" id="ARBA00022630"/>
    </source>
</evidence>
<name>A0ABX0Y908_9ACTN</name>
<evidence type="ECO:0000256" key="8">
    <source>
        <dbReference type="ARBA" id="ARBA00022842"/>
    </source>
</evidence>